<organism evidence="1 2">
    <name type="scientific">Thermoproteus uzoniensis (strain 768-20)</name>
    <dbReference type="NCBI Taxonomy" id="999630"/>
    <lineage>
        <taxon>Archaea</taxon>
        <taxon>Thermoproteota</taxon>
        <taxon>Thermoprotei</taxon>
        <taxon>Thermoproteales</taxon>
        <taxon>Thermoproteaceae</taxon>
        <taxon>Thermoproteus</taxon>
    </lineage>
</organism>
<proteinExistence type="predicted"/>
<dbReference type="InterPro" id="IPR014441">
    <property type="entry name" value="UCP006425_b-propeller"/>
</dbReference>
<sequence length="611" mass="64094">MKPYILLGIALAAAVALVAVFSPPTQTATVPSIAPTPHVVYVNLTEVASVFSSAYVFGQTPLATPFVSVTQAQATSAAGVYSQTNVQVEGIDEGDFVKTDGRWIYICTGGALYLVSPDLKIAGSYAVGGPCQLLVYGGNVLAIWQEGGYTHISLLSAGLRQISSFSVEGTPLGARLEGGYAYVVVSAPLTPHYYVNGSLLDVLPMFAASEPAGEVAVVAVDMSSGSINYSAFAAGEIYRIYMYGHKLYLFQGPDKLGVLASAVEARKGLLPPDVRDELERYIAEGDYVGLYKALRSLDASALEALSGFSAQANTTVYALEVDGLSIRLAGVGQIPGVLTDQFAVARLGGYLVAAATEAVAKVLMVPVFCPMIVMPNSAIYVNGREWGVVEGGRPTCPPPILTVEVVPTGGASLYVLGPSLEPVANVSGLAPGEAVRAGRLVGRVYYVVTYRAVDPLFAVDLSDPTRPRVLGYLKAPGFTGYLHPVAPGLLLGVGSNGRGGLQILLYNVSDPASPYIASNVTVTNAYSPALGDYHAFLYRDGLAFLPVDGAKPFLLVLSVTGGRLDVRAVVVADAPILRVLYIGDVYYLVEFGKIAAYNSSFVKTGELSLNS</sequence>
<dbReference type="KEGG" id="tuz:TUZN_1120"/>
<dbReference type="HOGENOM" id="CLU_015706_3_0_2"/>
<evidence type="ECO:0000313" key="1">
    <source>
        <dbReference type="EMBL" id="AEA12600.1"/>
    </source>
</evidence>
<protein>
    <recommendedName>
        <fullName evidence="3">Beta propeller domain protein</fullName>
    </recommendedName>
</protein>
<dbReference type="OrthoDB" id="28968at2157"/>
<dbReference type="PIRSF" id="PIRSF006425">
    <property type="entry name" value="UCP006425_WD40"/>
    <property type="match status" value="1"/>
</dbReference>
<name>F2L0B8_THEU7</name>
<dbReference type="GeneID" id="10360649"/>
<dbReference type="Proteomes" id="UP000008138">
    <property type="component" value="Chromosome"/>
</dbReference>
<reference evidence="1 2" key="1">
    <citation type="journal article" date="2011" name="J. Bacteriol.">
        <title>Complete genome sequence of the thermoacidophilic crenarchaeon Thermoproteus uzoniensis 768-20.</title>
        <authorList>
            <person name="Mardanov A.V."/>
            <person name="Gumerov V.M."/>
            <person name="Beletsky A.V."/>
            <person name="Prokofeva M.I."/>
            <person name="Bonch-Osmolovskaya E.A."/>
            <person name="Ravin N.V."/>
            <person name="Skryabin K.G."/>
        </authorList>
    </citation>
    <scope>NUCLEOTIDE SEQUENCE [LARGE SCALE GENOMIC DNA]</scope>
    <source>
        <strain evidence="1 2">768-20</strain>
    </source>
</reference>
<gene>
    <name evidence="1" type="ordered locus">TUZN_1120</name>
</gene>
<accession>F2L0B8</accession>
<dbReference type="InterPro" id="IPR019198">
    <property type="entry name" value="Beta_propeller_containing"/>
</dbReference>
<evidence type="ECO:0000313" key="2">
    <source>
        <dbReference type="Proteomes" id="UP000008138"/>
    </source>
</evidence>
<dbReference type="Pfam" id="PF09826">
    <property type="entry name" value="Beta_propel"/>
    <property type="match status" value="1"/>
</dbReference>
<dbReference type="STRING" id="999630.TUZN_1120"/>
<dbReference type="RefSeq" id="WP_013679936.1">
    <property type="nucleotide sequence ID" value="NC_015315.1"/>
</dbReference>
<dbReference type="AlphaFoldDB" id="F2L0B8"/>
<keyword evidence="2" id="KW-1185">Reference proteome</keyword>
<dbReference type="eggNOG" id="arCOG02284">
    <property type="taxonomic scope" value="Archaea"/>
</dbReference>
<dbReference type="EMBL" id="CP002590">
    <property type="protein sequence ID" value="AEA12600.1"/>
    <property type="molecule type" value="Genomic_DNA"/>
</dbReference>
<evidence type="ECO:0008006" key="3">
    <source>
        <dbReference type="Google" id="ProtNLM"/>
    </source>
</evidence>
<reference key="2">
    <citation type="submission" date="2011-03" db="EMBL/GenBank/DDBJ databases">
        <title>Complete genome sequence of the thermoacidophilic crenarchaeon Thermoproteus uzoniensis 768-20.</title>
        <authorList>
            <person name="Mardanov A.V."/>
            <person name="Gumerov V.M."/>
            <person name="Beletsky A.V."/>
            <person name="Prokofeva M.I."/>
            <person name="Bonch-Osmolovskaya E.A."/>
            <person name="Ravin N.V."/>
            <person name="Skryabin K.G."/>
        </authorList>
    </citation>
    <scope>NUCLEOTIDE SEQUENCE</scope>
    <source>
        <strain>768-20</strain>
    </source>
</reference>